<reference evidence="6 7" key="1">
    <citation type="submission" date="2019-08" db="EMBL/GenBank/DDBJ databases">
        <title>In-depth cultivation of the pig gut microbiome towards novel bacterial diversity and tailored functional studies.</title>
        <authorList>
            <person name="Wylensek D."/>
            <person name="Hitch T.C.A."/>
            <person name="Clavel T."/>
        </authorList>
    </citation>
    <scope>NUCLEOTIDE SEQUENCE [LARGE SCALE GENOMIC DNA]</scope>
    <source>
        <strain evidence="6 7">SM-530-WT-4B</strain>
    </source>
</reference>
<evidence type="ECO:0000256" key="3">
    <source>
        <dbReference type="ARBA" id="ARBA00022801"/>
    </source>
</evidence>
<accession>A0A6L5YBS3</accession>
<evidence type="ECO:0000313" key="6">
    <source>
        <dbReference type="EMBL" id="MST55508.1"/>
    </source>
</evidence>
<gene>
    <name evidence="6" type="ORF">FYJ74_05605</name>
</gene>
<protein>
    <submittedName>
        <fullName evidence="6">MBL fold metallo-hydrolase</fullName>
    </submittedName>
</protein>
<dbReference type="Gene3D" id="3.60.15.10">
    <property type="entry name" value="Ribonuclease Z/Hydroxyacylglutathione hydrolase-like"/>
    <property type="match status" value="1"/>
</dbReference>
<keyword evidence="3 6" id="KW-0378">Hydrolase</keyword>
<evidence type="ECO:0000256" key="1">
    <source>
        <dbReference type="ARBA" id="ARBA00001947"/>
    </source>
</evidence>
<feature type="domain" description="Metallo-beta-lactamase" evidence="5">
    <location>
        <begin position="12"/>
        <end position="191"/>
    </location>
</feature>
<comment type="caution">
    <text evidence="6">The sequence shown here is derived from an EMBL/GenBank/DDBJ whole genome shotgun (WGS) entry which is preliminary data.</text>
</comment>
<dbReference type="InterPro" id="IPR036866">
    <property type="entry name" value="RibonucZ/Hydroxyglut_hydro"/>
</dbReference>
<comment type="cofactor">
    <cofactor evidence="1">
        <name>Zn(2+)</name>
        <dbReference type="ChEBI" id="CHEBI:29105"/>
    </cofactor>
</comment>
<dbReference type="InterPro" id="IPR051453">
    <property type="entry name" value="MBL_Glyoxalase_II"/>
</dbReference>
<dbReference type="AlphaFoldDB" id="A0A6L5YBS3"/>
<dbReference type="Pfam" id="PF00753">
    <property type="entry name" value="Lactamase_B"/>
    <property type="match status" value="1"/>
</dbReference>
<keyword evidence="2" id="KW-0479">Metal-binding</keyword>
<name>A0A6L5YBS3_9BACT</name>
<dbReference type="Proteomes" id="UP000473699">
    <property type="component" value="Unassembled WGS sequence"/>
</dbReference>
<evidence type="ECO:0000256" key="4">
    <source>
        <dbReference type="ARBA" id="ARBA00022833"/>
    </source>
</evidence>
<evidence type="ECO:0000313" key="7">
    <source>
        <dbReference type="Proteomes" id="UP000473699"/>
    </source>
</evidence>
<dbReference type="InterPro" id="IPR001279">
    <property type="entry name" value="Metallo-B-lactamas"/>
</dbReference>
<proteinExistence type="predicted"/>
<dbReference type="RefSeq" id="WP_154528607.1">
    <property type="nucleotide sequence ID" value="NZ_VUNH01000005.1"/>
</dbReference>
<evidence type="ECO:0000259" key="5">
    <source>
        <dbReference type="SMART" id="SM00849"/>
    </source>
</evidence>
<evidence type="ECO:0000256" key="2">
    <source>
        <dbReference type="ARBA" id="ARBA00022723"/>
    </source>
</evidence>
<sequence length="209" mass="22378">MNYKRIPLGPLWTNSYVIDDGRGTAFCIDAGGDPADVLAYLRNERLKLAAIVLTHCHMDHILGCAALKKATGAVLYAPADDEPLLADPNRNLAGEFGYEIEAVQPDCLVRDGDVFSVGGISLTALHTPGHTPGSTCYVAEQDGEKLLVSGDTLFARSIGRTDLTGGDSEAMSRSLARLNAIVGDMAVLPGHGPETTLQKEREWNPFLKD</sequence>
<dbReference type="PANTHER" id="PTHR46233">
    <property type="entry name" value="HYDROXYACYLGLUTATHIONE HYDROLASE GLOC"/>
    <property type="match status" value="1"/>
</dbReference>
<keyword evidence="4" id="KW-0862">Zinc</keyword>
<dbReference type="CDD" id="cd06262">
    <property type="entry name" value="metallo-hydrolase-like_MBL-fold"/>
    <property type="match status" value="1"/>
</dbReference>
<dbReference type="EMBL" id="VUNH01000005">
    <property type="protein sequence ID" value="MST55508.1"/>
    <property type="molecule type" value="Genomic_DNA"/>
</dbReference>
<dbReference type="SMART" id="SM00849">
    <property type="entry name" value="Lactamase_B"/>
    <property type="match status" value="1"/>
</dbReference>
<dbReference type="GO" id="GO:0046872">
    <property type="term" value="F:metal ion binding"/>
    <property type="evidence" value="ECO:0007669"/>
    <property type="project" value="UniProtKB-KW"/>
</dbReference>
<dbReference type="PANTHER" id="PTHR46233:SF3">
    <property type="entry name" value="HYDROXYACYLGLUTATHIONE HYDROLASE GLOC"/>
    <property type="match status" value="1"/>
</dbReference>
<organism evidence="6 7">
    <name type="scientific">Pyramidobacter porci</name>
    <dbReference type="NCBI Taxonomy" id="2605789"/>
    <lineage>
        <taxon>Bacteria</taxon>
        <taxon>Thermotogati</taxon>
        <taxon>Synergistota</taxon>
        <taxon>Synergistia</taxon>
        <taxon>Synergistales</taxon>
        <taxon>Dethiosulfovibrionaceae</taxon>
        <taxon>Pyramidobacter</taxon>
    </lineage>
</organism>
<dbReference type="GO" id="GO:0016787">
    <property type="term" value="F:hydrolase activity"/>
    <property type="evidence" value="ECO:0007669"/>
    <property type="project" value="UniProtKB-KW"/>
</dbReference>
<keyword evidence="7" id="KW-1185">Reference proteome</keyword>
<dbReference type="SUPFAM" id="SSF56281">
    <property type="entry name" value="Metallo-hydrolase/oxidoreductase"/>
    <property type="match status" value="1"/>
</dbReference>